<dbReference type="PANTHER" id="PTHR33099:SF14">
    <property type="entry name" value="PROLYL 4-HYDROXYLASE ALPHA SUBUNIT FE(2+) 2OG DIOXYGENASE DOMAIN-CONTAINING PROTEIN"/>
    <property type="match status" value="1"/>
</dbReference>
<dbReference type="PANTHER" id="PTHR33099">
    <property type="entry name" value="FE2OG DIOXYGENASE DOMAIN-CONTAINING PROTEIN"/>
    <property type="match status" value="1"/>
</dbReference>
<dbReference type="KEGG" id="cput:CONPUDRAFT_40613"/>
<feature type="non-terminal residue" evidence="2">
    <location>
        <position position="1"/>
    </location>
</feature>
<evidence type="ECO:0000313" key="3">
    <source>
        <dbReference type="Proteomes" id="UP000053558"/>
    </source>
</evidence>
<dbReference type="Pfam" id="PF13640">
    <property type="entry name" value="2OG-FeII_Oxy_3"/>
    <property type="match status" value="1"/>
</dbReference>
<proteinExistence type="predicted"/>
<dbReference type="InterPro" id="IPR044862">
    <property type="entry name" value="Pro_4_hyd_alph_FE2OG_OXY"/>
</dbReference>
<dbReference type="EMBL" id="JH711574">
    <property type="protein sequence ID" value="EIW85781.1"/>
    <property type="molecule type" value="Genomic_DNA"/>
</dbReference>
<sequence>KPPYVSGTCTIPPGQLRLFFTDPNQNANFVDLKKDIPPERVEALNSACQPAMFGRDGEDVLDETYRRAGVLHPGEFSTGFCPTTLGIHHMVRDSLLEGSNSTRQVRMQLDKMNVYAEGAFFKAHKDTPRDSSMFGSLVVVLPVPHVGGALVLRHGGTEQKMDFSEALQTAEEPTIGYVAFFSDIEHEVLPVESGHRITLTYNLYFDDTEGESAARPASTTVAFHEAGLKRAIQAVIDDPSILPLGGYLGFGLRHQYPVKEGMGTDEFNNKLKGVDAALKRACSDLGLEWRLAILY</sequence>
<organism evidence="2 3">
    <name type="scientific">Coniophora puteana (strain RWD-64-598)</name>
    <name type="common">Brown rot fungus</name>
    <dbReference type="NCBI Taxonomy" id="741705"/>
    <lineage>
        <taxon>Eukaryota</taxon>
        <taxon>Fungi</taxon>
        <taxon>Dikarya</taxon>
        <taxon>Basidiomycota</taxon>
        <taxon>Agaricomycotina</taxon>
        <taxon>Agaricomycetes</taxon>
        <taxon>Agaricomycetidae</taxon>
        <taxon>Boletales</taxon>
        <taxon>Coniophorineae</taxon>
        <taxon>Coniophoraceae</taxon>
        <taxon>Coniophora</taxon>
    </lineage>
</organism>
<dbReference type="AlphaFoldDB" id="A0A5M3N4E5"/>
<dbReference type="Proteomes" id="UP000053558">
    <property type="component" value="Unassembled WGS sequence"/>
</dbReference>
<dbReference type="OMA" id="HNDCIAF"/>
<evidence type="ECO:0000313" key="2">
    <source>
        <dbReference type="EMBL" id="EIW85781.1"/>
    </source>
</evidence>
<dbReference type="Gene3D" id="2.60.120.620">
    <property type="entry name" value="q2cbj1_9rhob like domain"/>
    <property type="match status" value="1"/>
</dbReference>
<gene>
    <name evidence="2" type="ORF">CONPUDRAFT_40613</name>
</gene>
<dbReference type="OrthoDB" id="27483at2759"/>
<reference evidence="3" key="1">
    <citation type="journal article" date="2012" name="Science">
        <title>The Paleozoic origin of enzymatic lignin decomposition reconstructed from 31 fungal genomes.</title>
        <authorList>
            <person name="Floudas D."/>
            <person name="Binder M."/>
            <person name="Riley R."/>
            <person name="Barry K."/>
            <person name="Blanchette R.A."/>
            <person name="Henrissat B."/>
            <person name="Martinez A.T."/>
            <person name="Otillar R."/>
            <person name="Spatafora J.W."/>
            <person name="Yadav J.S."/>
            <person name="Aerts A."/>
            <person name="Benoit I."/>
            <person name="Boyd A."/>
            <person name="Carlson A."/>
            <person name="Copeland A."/>
            <person name="Coutinho P.M."/>
            <person name="de Vries R.P."/>
            <person name="Ferreira P."/>
            <person name="Findley K."/>
            <person name="Foster B."/>
            <person name="Gaskell J."/>
            <person name="Glotzer D."/>
            <person name="Gorecki P."/>
            <person name="Heitman J."/>
            <person name="Hesse C."/>
            <person name="Hori C."/>
            <person name="Igarashi K."/>
            <person name="Jurgens J.A."/>
            <person name="Kallen N."/>
            <person name="Kersten P."/>
            <person name="Kohler A."/>
            <person name="Kuees U."/>
            <person name="Kumar T.K.A."/>
            <person name="Kuo A."/>
            <person name="LaButti K."/>
            <person name="Larrondo L.F."/>
            <person name="Lindquist E."/>
            <person name="Ling A."/>
            <person name="Lombard V."/>
            <person name="Lucas S."/>
            <person name="Lundell T."/>
            <person name="Martin R."/>
            <person name="McLaughlin D.J."/>
            <person name="Morgenstern I."/>
            <person name="Morin E."/>
            <person name="Murat C."/>
            <person name="Nagy L.G."/>
            <person name="Nolan M."/>
            <person name="Ohm R.A."/>
            <person name="Patyshakuliyeva A."/>
            <person name="Rokas A."/>
            <person name="Ruiz-Duenas F.J."/>
            <person name="Sabat G."/>
            <person name="Salamov A."/>
            <person name="Samejima M."/>
            <person name="Schmutz J."/>
            <person name="Slot J.C."/>
            <person name="St John F."/>
            <person name="Stenlid J."/>
            <person name="Sun H."/>
            <person name="Sun S."/>
            <person name="Syed K."/>
            <person name="Tsang A."/>
            <person name="Wiebenga A."/>
            <person name="Young D."/>
            <person name="Pisabarro A."/>
            <person name="Eastwood D.C."/>
            <person name="Martin F."/>
            <person name="Cullen D."/>
            <person name="Grigoriev I.V."/>
            <person name="Hibbett D.S."/>
        </authorList>
    </citation>
    <scope>NUCLEOTIDE SEQUENCE [LARGE SCALE GENOMIC DNA]</scope>
    <source>
        <strain evidence="3">RWD-64-598 SS2</strain>
    </source>
</reference>
<comment type="caution">
    <text evidence="2">The sequence shown here is derived from an EMBL/GenBank/DDBJ whole genome shotgun (WGS) entry which is preliminary data.</text>
</comment>
<name>A0A5M3N4E5_CONPW</name>
<feature type="non-terminal residue" evidence="2">
    <location>
        <position position="295"/>
    </location>
</feature>
<feature type="domain" description="Prolyl 4-hydroxylase alpha subunit Fe(2+) 2OG dioxygenase" evidence="1">
    <location>
        <begin position="112"/>
        <end position="203"/>
    </location>
</feature>
<dbReference type="RefSeq" id="XP_007763977.1">
    <property type="nucleotide sequence ID" value="XM_007765787.1"/>
</dbReference>
<evidence type="ECO:0000259" key="1">
    <source>
        <dbReference type="Pfam" id="PF13640"/>
    </source>
</evidence>
<accession>A0A5M3N4E5</accession>
<dbReference type="GeneID" id="19206885"/>
<protein>
    <recommendedName>
        <fullName evidence="1">Prolyl 4-hydroxylase alpha subunit Fe(2+) 2OG dioxygenase domain-containing protein</fullName>
    </recommendedName>
</protein>
<keyword evidence="3" id="KW-1185">Reference proteome</keyword>